<dbReference type="GeneID" id="95762243"/>
<proteinExistence type="inferred from homology"/>
<evidence type="ECO:0000256" key="3">
    <source>
        <dbReference type="ARBA" id="ARBA00022970"/>
    </source>
</evidence>
<evidence type="ECO:0000256" key="4">
    <source>
        <dbReference type="SAM" id="SignalP"/>
    </source>
</evidence>
<dbReference type="EMBL" id="JAVDPY010000001">
    <property type="protein sequence ID" value="MDR6332474.1"/>
    <property type="molecule type" value="Genomic_DNA"/>
</dbReference>
<comment type="similarity">
    <text evidence="1">Belongs to the leucine-binding protein family.</text>
</comment>
<organism evidence="6 8">
    <name type="scientific">Xanthobacter flavus</name>
    <dbReference type="NCBI Taxonomy" id="281"/>
    <lineage>
        <taxon>Bacteria</taxon>
        <taxon>Pseudomonadati</taxon>
        <taxon>Pseudomonadota</taxon>
        <taxon>Alphaproteobacteria</taxon>
        <taxon>Hyphomicrobiales</taxon>
        <taxon>Xanthobacteraceae</taxon>
        <taxon>Xanthobacter</taxon>
    </lineage>
</organism>
<name>A0A9W6CJZ5_XANFL</name>
<dbReference type="Proteomes" id="UP001144397">
    <property type="component" value="Unassembled WGS sequence"/>
</dbReference>
<dbReference type="GO" id="GO:0006865">
    <property type="term" value="P:amino acid transport"/>
    <property type="evidence" value="ECO:0007669"/>
    <property type="project" value="UniProtKB-KW"/>
</dbReference>
<evidence type="ECO:0000313" key="9">
    <source>
        <dbReference type="Proteomes" id="UP001245370"/>
    </source>
</evidence>
<accession>A0A9W6CJZ5</accession>
<keyword evidence="3" id="KW-0813">Transport</keyword>
<dbReference type="EMBL" id="BSDO01000002">
    <property type="protein sequence ID" value="GLI21775.1"/>
    <property type="molecule type" value="Genomic_DNA"/>
</dbReference>
<dbReference type="SUPFAM" id="SSF53822">
    <property type="entry name" value="Periplasmic binding protein-like I"/>
    <property type="match status" value="1"/>
</dbReference>
<dbReference type="Proteomes" id="UP001245370">
    <property type="component" value="Unassembled WGS sequence"/>
</dbReference>
<evidence type="ECO:0000256" key="2">
    <source>
        <dbReference type="ARBA" id="ARBA00022729"/>
    </source>
</evidence>
<feature type="signal peptide" evidence="4">
    <location>
        <begin position="1"/>
        <end position="21"/>
    </location>
</feature>
<dbReference type="RefSeq" id="WP_169120959.1">
    <property type="nucleotide sequence ID" value="NZ_BSDO01000002.1"/>
</dbReference>
<dbReference type="InterPro" id="IPR028081">
    <property type="entry name" value="Leu-bd"/>
</dbReference>
<dbReference type="Gene3D" id="3.40.50.2300">
    <property type="match status" value="2"/>
</dbReference>
<evidence type="ECO:0000259" key="5">
    <source>
        <dbReference type="Pfam" id="PF13458"/>
    </source>
</evidence>
<keyword evidence="9" id="KW-1185">Reference proteome</keyword>
<reference evidence="7 9" key="2">
    <citation type="submission" date="2023-07" db="EMBL/GenBank/DDBJ databases">
        <title>Genomic Encyclopedia of Type Strains, Phase IV (KMG-IV): sequencing the most valuable type-strain genomes for metagenomic binning, comparative biology and taxonomic classification.</title>
        <authorList>
            <person name="Goeker M."/>
        </authorList>
    </citation>
    <scope>NUCLEOTIDE SEQUENCE [LARGE SCALE GENOMIC DNA]</scope>
    <source>
        <strain evidence="7 9">DSM 338</strain>
    </source>
</reference>
<dbReference type="AlphaFoldDB" id="A0A9W6CJZ5"/>
<dbReference type="CDD" id="cd06327">
    <property type="entry name" value="PBP1_SBP-like"/>
    <property type="match status" value="1"/>
</dbReference>
<keyword evidence="2 4" id="KW-0732">Signal</keyword>
<dbReference type="PANTHER" id="PTHR30483">
    <property type="entry name" value="LEUCINE-SPECIFIC-BINDING PROTEIN"/>
    <property type="match status" value="1"/>
</dbReference>
<dbReference type="PANTHER" id="PTHR30483:SF6">
    <property type="entry name" value="PERIPLASMIC BINDING PROTEIN OF ABC TRANSPORTER FOR NATURAL AMINO ACIDS"/>
    <property type="match status" value="1"/>
</dbReference>
<dbReference type="InterPro" id="IPR051010">
    <property type="entry name" value="BCAA_transport"/>
</dbReference>
<keyword evidence="3" id="KW-0029">Amino-acid transport</keyword>
<feature type="chain" id="PRO_5040901036" evidence="4">
    <location>
        <begin position="22"/>
        <end position="402"/>
    </location>
</feature>
<comment type="caution">
    <text evidence="6">The sequence shown here is derived from an EMBL/GenBank/DDBJ whole genome shotgun (WGS) entry which is preliminary data.</text>
</comment>
<evidence type="ECO:0000313" key="7">
    <source>
        <dbReference type="EMBL" id="MDR6332474.1"/>
    </source>
</evidence>
<dbReference type="InterPro" id="IPR028082">
    <property type="entry name" value="Peripla_BP_I"/>
</dbReference>
<reference evidence="6" key="1">
    <citation type="submission" date="2022-12" db="EMBL/GenBank/DDBJ databases">
        <title>Reference genome sequencing for broad-spectrum identification of bacterial and archaeal isolates by mass spectrometry.</title>
        <authorList>
            <person name="Sekiguchi Y."/>
            <person name="Tourlousse D.M."/>
        </authorList>
    </citation>
    <scope>NUCLEOTIDE SEQUENCE</scope>
    <source>
        <strain evidence="6">301</strain>
    </source>
</reference>
<protein>
    <submittedName>
        <fullName evidence="6">ABC transporter substrate-binding protein</fullName>
    </submittedName>
    <submittedName>
        <fullName evidence="7">Branched-chain amino acid transport system substrate-binding protein</fullName>
    </submittedName>
</protein>
<sequence>MKSRILMGLAILLAATTAASAQAPKTVKIGVLNDQSGAYADMGGVGSVVAAQLAIEDSGLKQKGWTIDVVSADHQNKADIAANVARGWFDVDGVDMITDVTNSAAALAVNQITRDKNKVMLASGPATSDLTGKACSPNTVHWTSDTWAFAHGTGQAIVKTGGDTWFFLTADYAFGQALERDTADVVEKNGGKVVGRVRVPLGTSDFSSFLVQAQGSKAKIVGLANSGADTTNSIKQAAEFGIVAGGQNLAGLLIYISDVHSMGLPVAQGLILTSPFYWDMNDKTRTFSQRFAEKMRGAKPTMVQAGVYSATLNYLKTVAELGDAKDGRKVVDAMKAKPIKDPLFGEGRIRADGRKIHDMYLFEVKKPAESKAPWDYYKLRATIPAEEAFRPLSQSECALLKS</sequence>
<feature type="domain" description="Leucine-binding protein" evidence="5">
    <location>
        <begin position="26"/>
        <end position="365"/>
    </location>
</feature>
<evidence type="ECO:0000256" key="1">
    <source>
        <dbReference type="ARBA" id="ARBA00010062"/>
    </source>
</evidence>
<evidence type="ECO:0000313" key="6">
    <source>
        <dbReference type="EMBL" id="GLI21775.1"/>
    </source>
</evidence>
<evidence type="ECO:0000313" key="8">
    <source>
        <dbReference type="Proteomes" id="UP001144397"/>
    </source>
</evidence>
<gene>
    <name evidence="7" type="ORF">GGQ86_000921</name>
    <name evidence="6" type="ORF">XFLAVUS301_14490</name>
</gene>
<dbReference type="Pfam" id="PF13458">
    <property type="entry name" value="Peripla_BP_6"/>
    <property type="match status" value="1"/>
</dbReference>